<feature type="compositionally biased region" description="Acidic residues" evidence="1">
    <location>
        <begin position="424"/>
        <end position="437"/>
    </location>
</feature>
<dbReference type="HOGENOM" id="CLU_460082_0_0_1"/>
<evidence type="ECO:0000313" key="2">
    <source>
        <dbReference type="EMBL" id="ETW82175.1"/>
    </source>
</evidence>
<organism evidence="2 3">
    <name type="scientific">Heterobasidion irregulare (strain TC 32-1)</name>
    <dbReference type="NCBI Taxonomy" id="747525"/>
    <lineage>
        <taxon>Eukaryota</taxon>
        <taxon>Fungi</taxon>
        <taxon>Dikarya</taxon>
        <taxon>Basidiomycota</taxon>
        <taxon>Agaricomycotina</taxon>
        <taxon>Agaricomycetes</taxon>
        <taxon>Russulales</taxon>
        <taxon>Bondarzewiaceae</taxon>
        <taxon>Heterobasidion</taxon>
        <taxon>Heterobasidion annosum species complex</taxon>
    </lineage>
</organism>
<name>W4KA02_HETIT</name>
<sequence>MCNPYGIFNDPKESTQLSLAEVCQTIGVDLNNIGSGIMKECTPQLEFISNFKRHWSSSEPRSLGIPLEWKLKRPPNPWHMQELTSSSALMTLMRPIENLLKYLIEDELIQRHDNFDSFAPDFLLRAPRTAVLRSGSDNPLSINSYYSLHFFLETVAYPGDEDTATFVVSSFFLSTPGCTLMPKLESDFPPILSGANARPVEAFGLLMDPMFPFSINSKAARASIIQPALLIGMKGPSQWPTLPSVISPSTPQVSLDQKLHDLSQLIQPNLVAHLVNWYLKNKGKLGSPLPPWFMLFGILYDADGLVIVAHIPYVNTSSSSTSSTQSLAYLSCVVDYIPMVGLARRTPLSVQQSPVLNNVRAALALSTLQRHAYNMTTQWEGVAWPVSVVTSAGISNLHLRELFPDGASGSDGADHDRTGSSTDEGTDEEDEEEEEGLDMGAGVVDGDGDGDGIEVEVEVEVENSIEESEMISEDSDDDEERFKNCETDPAETEIEEDIDAKTEGVPEITHNKIITGLYNETGSVNSDLDMGIDGEDADGERIQRRGFSRHQKHQLWRDDEETRREIRTDISARFNQVCRSDNFDFDGKALNWH</sequence>
<gene>
    <name evidence="2" type="ORF">HETIRDRAFT_115597</name>
</gene>
<evidence type="ECO:0000256" key="1">
    <source>
        <dbReference type="SAM" id="MobiDB-lite"/>
    </source>
</evidence>
<dbReference type="eggNOG" id="ENOG502QQ65">
    <property type="taxonomic scope" value="Eukaryota"/>
</dbReference>
<feature type="region of interest" description="Disordered" evidence="1">
    <location>
        <begin position="405"/>
        <end position="482"/>
    </location>
</feature>
<reference evidence="2 3" key="1">
    <citation type="journal article" date="2012" name="New Phytol.">
        <title>Insight into trade-off between wood decay and parasitism from the genome of a fungal forest pathogen.</title>
        <authorList>
            <person name="Olson A."/>
            <person name="Aerts A."/>
            <person name="Asiegbu F."/>
            <person name="Belbahri L."/>
            <person name="Bouzid O."/>
            <person name="Broberg A."/>
            <person name="Canback B."/>
            <person name="Coutinho P.M."/>
            <person name="Cullen D."/>
            <person name="Dalman K."/>
            <person name="Deflorio G."/>
            <person name="van Diepen L.T."/>
            <person name="Dunand C."/>
            <person name="Duplessis S."/>
            <person name="Durling M."/>
            <person name="Gonthier P."/>
            <person name="Grimwood J."/>
            <person name="Fossdal C.G."/>
            <person name="Hansson D."/>
            <person name="Henrissat B."/>
            <person name="Hietala A."/>
            <person name="Himmelstrand K."/>
            <person name="Hoffmeister D."/>
            <person name="Hogberg N."/>
            <person name="James T.Y."/>
            <person name="Karlsson M."/>
            <person name="Kohler A."/>
            <person name="Kues U."/>
            <person name="Lee Y.H."/>
            <person name="Lin Y.C."/>
            <person name="Lind M."/>
            <person name="Lindquist E."/>
            <person name="Lombard V."/>
            <person name="Lucas S."/>
            <person name="Lunden K."/>
            <person name="Morin E."/>
            <person name="Murat C."/>
            <person name="Park J."/>
            <person name="Raffaello T."/>
            <person name="Rouze P."/>
            <person name="Salamov A."/>
            <person name="Schmutz J."/>
            <person name="Solheim H."/>
            <person name="Stahlberg J."/>
            <person name="Velez H."/>
            <person name="de Vries R.P."/>
            <person name="Wiebenga A."/>
            <person name="Woodward S."/>
            <person name="Yakovlev I."/>
            <person name="Garbelotto M."/>
            <person name="Martin F."/>
            <person name="Grigoriev I.V."/>
            <person name="Stenlid J."/>
        </authorList>
    </citation>
    <scope>NUCLEOTIDE SEQUENCE [LARGE SCALE GENOMIC DNA]</scope>
    <source>
        <strain evidence="2 3">TC 32-1</strain>
    </source>
</reference>
<dbReference type="RefSeq" id="XP_009546729.1">
    <property type="nucleotide sequence ID" value="XM_009548434.1"/>
</dbReference>
<dbReference type="Proteomes" id="UP000030671">
    <property type="component" value="Unassembled WGS sequence"/>
</dbReference>
<dbReference type="OrthoDB" id="2803005at2759"/>
<dbReference type="AlphaFoldDB" id="W4KA02"/>
<dbReference type="EMBL" id="KI925458">
    <property type="protein sequence ID" value="ETW82175.1"/>
    <property type="molecule type" value="Genomic_DNA"/>
</dbReference>
<evidence type="ECO:0000313" key="3">
    <source>
        <dbReference type="Proteomes" id="UP000030671"/>
    </source>
</evidence>
<dbReference type="GeneID" id="20666489"/>
<keyword evidence="3" id="KW-1185">Reference proteome</keyword>
<proteinExistence type="predicted"/>
<protein>
    <submittedName>
        <fullName evidence="2">Uncharacterized protein</fullName>
    </submittedName>
</protein>
<dbReference type="KEGG" id="hir:HETIRDRAFT_115597"/>
<feature type="compositionally biased region" description="Acidic residues" evidence="1">
    <location>
        <begin position="446"/>
        <end position="479"/>
    </location>
</feature>
<accession>W4KA02</accession>
<dbReference type="InParanoid" id="W4KA02"/>